<dbReference type="GO" id="GO:0051276">
    <property type="term" value="P:chromosome organization"/>
    <property type="evidence" value="ECO:0007669"/>
    <property type="project" value="InterPro"/>
</dbReference>
<protein>
    <submittedName>
        <fullName evidence="1">Terminase small subunit</fullName>
    </submittedName>
</protein>
<name>A0A2L1VER7_ACINO</name>
<evidence type="ECO:0000313" key="2">
    <source>
        <dbReference type="Proteomes" id="UP000237921"/>
    </source>
</evidence>
<proteinExistence type="predicted"/>
<dbReference type="Pfam" id="PF03592">
    <property type="entry name" value="Terminase_2"/>
    <property type="match status" value="1"/>
</dbReference>
<dbReference type="Proteomes" id="UP000237921">
    <property type="component" value="Chromosome"/>
</dbReference>
<organism evidence="1 2">
    <name type="scientific">Acinetobacter nosocomialis</name>
    <dbReference type="NCBI Taxonomy" id="106654"/>
    <lineage>
        <taxon>Bacteria</taxon>
        <taxon>Pseudomonadati</taxon>
        <taxon>Pseudomonadota</taxon>
        <taxon>Gammaproteobacteria</taxon>
        <taxon>Moraxellales</taxon>
        <taxon>Moraxellaceae</taxon>
        <taxon>Acinetobacter</taxon>
        <taxon>Acinetobacter calcoaceticus/baumannii complex</taxon>
    </lineage>
</organism>
<reference evidence="2" key="1">
    <citation type="submission" date="2017-12" db="EMBL/GenBank/DDBJ databases">
        <title>FDA dAtabase for Regulatory Grade micrObial Sequences (FDA-ARGOS): Supporting development and validation of Infectious Disease Dx tests.</title>
        <authorList>
            <person name="Hoffmann M."/>
            <person name="Allard M."/>
            <person name="Evans P."/>
            <person name="Brown E."/>
            <person name="Tallon L."/>
            <person name="Sadzewicz L."/>
            <person name="Sengamalay N."/>
            <person name="Ott S."/>
            <person name="Godinez A."/>
            <person name="Nagaraj S."/>
            <person name="Vavikolanu K."/>
            <person name="Aluvathingal J."/>
            <person name="Nadendla S."/>
            <person name="Sichtig H."/>
        </authorList>
    </citation>
    <scope>NUCLEOTIDE SEQUENCE [LARGE SCALE GENOMIC DNA]</scope>
    <source>
        <strain evidence="2">FDAARGOS_129</strain>
    </source>
</reference>
<dbReference type="Gene3D" id="1.10.10.1400">
    <property type="entry name" value="Terminase, small subunit, N-terminal DNA-binding domain, HTH motif"/>
    <property type="match status" value="1"/>
</dbReference>
<gene>
    <name evidence="1" type="ORF">AL533_03805</name>
</gene>
<accession>A0A2L1VER7</accession>
<evidence type="ECO:0000313" key="1">
    <source>
        <dbReference type="EMBL" id="AVF43576.1"/>
    </source>
</evidence>
<dbReference type="InterPro" id="IPR038713">
    <property type="entry name" value="Terminase_Gp1_N_sf"/>
</dbReference>
<dbReference type="AlphaFoldDB" id="A0A2L1VER7"/>
<dbReference type="RefSeq" id="WP_104918697.1">
    <property type="nucleotide sequence ID" value="NZ_CP014019.1"/>
</dbReference>
<dbReference type="EMBL" id="CP014019">
    <property type="protein sequence ID" value="AVF43576.1"/>
    <property type="molecule type" value="Genomic_DNA"/>
</dbReference>
<sequence>MEEQIKGAEPLENERHELFCHEYLKTLSAQAAGEATGYKNRQNAWDVLQREEVQERIAYLNGQRLKRVDVDADYVLRRLVEIDQMDVLDIMDDKFCLKPISEWPKVWRQFVSNIENNEEFEGYGEDREQSGWLKKIKWPNKVKNLELLGKHIAVGAFKEKVEHDLSDPLKELLQRASGNTLKPKG</sequence>
<dbReference type="InterPro" id="IPR005335">
    <property type="entry name" value="Terminase_ssu"/>
</dbReference>